<reference evidence="1 2" key="1">
    <citation type="journal article" date="2020" name="Mol. Biol. Evol.">
        <title>Distinct Expression and Methylation Patterns for Genes with Different Fates following a Single Whole-Genome Duplication in Flowering Plants.</title>
        <authorList>
            <person name="Shi T."/>
            <person name="Rahmani R.S."/>
            <person name="Gugger P.F."/>
            <person name="Wang M."/>
            <person name="Li H."/>
            <person name="Zhang Y."/>
            <person name="Li Z."/>
            <person name="Wang Q."/>
            <person name="Van de Peer Y."/>
            <person name="Marchal K."/>
            <person name="Chen J."/>
        </authorList>
    </citation>
    <scope>NUCLEOTIDE SEQUENCE [LARGE SCALE GENOMIC DNA]</scope>
    <source>
        <tissue evidence="1">Leaf</tissue>
    </source>
</reference>
<sequence>MNLKPILSPEVYTIYRRLSIEFLALSSDIRSLCCHALNSLMSRL</sequence>
<proteinExistence type="predicted"/>
<gene>
    <name evidence="1" type="ORF">HUJ06_025921</name>
</gene>
<name>A0A822XVV0_NELNU</name>
<keyword evidence="2" id="KW-1185">Reference proteome</keyword>
<dbReference type="EMBL" id="DUZY01000001">
    <property type="protein sequence ID" value="DAD24457.1"/>
    <property type="molecule type" value="Genomic_DNA"/>
</dbReference>
<evidence type="ECO:0000313" key="1">
    <source>
        <dbReference type="EMBL" id="DAD24457.1"/>
    </source>
</evidence>
<dbReference type="AlphaFoldDB" id="A0A822XVV0"/>
<dbReference type="Proteomes" id="UP000607653">
    <property type="component" value="Unassembled WGS sequence"/>
</dbReference>
<evidence type="ECO:0000313" key="2">
    <source>
        <dbReference type="Proteomes" id="UP000607653"/>
    </source>
</evidence>
<comment type="caution">
    <text evidence="1">The sequence shown here is derived from an EMBL/GenBank/DDBJ whole genome shotgun (WGS) entry which is preliminary data.</text>
</comment>
<accession>A0A822XVV0</accession>
<protein>
    <submittedName>
        <fullName evidence="1">Uncharacterized protein</fullName>
    </submittedName>
</protein>
<organism evidence="1 2">
    <name type="scientific">Nelumbo nucifera</name>
    <name type="common">Sacred lotus</name>
    <dbReference type="NCBI Taxonomy" id="4432"/>
    <lineage>
        <taxon>Eukaryota</taxon>
        <taxon>Viridiplantae</taxon>
        <taxon>Streptophyta</taxon>
        <taxon>Embryophyta</taxon>
        <taxon>Tracheophyta</taxon>
        <taxon>Spermatophyta</taxon>
        <taxon>Magnoliopsida</taxon>
        <taxon>Proteales</taxon>
        <taxon>Nelumbonaceae</taxon>
        <taxon>Nelumbo</taxon>
    </lineage>
</organism>